<protein>
    <submittedName>
        <fullName evidence="1">Uncharacterized protein</fullName>
    </submittedName>
</protein>
<reference evidence="2" key="2">
    <citation type="journal article" date="2008" name="Nucleic Acids Res.">
        <title>The rice annotation project database (RAP-DB): 2008 update.</title>
        <authorList>
            <consortium name="The rice annotation project (RAP)"/>
        </authorList>
    </citation>
    <scope>GENOME REANNOTATION</scope>
    <source>
        <strain evidence="2">cv. Nipponbare</strain>
    </source>
</reference>
<dbReference type="AlphaFoldDB" id="Q6ZCE1"/>
<accession>Q6ZCE1</accession>
<name>Q6ZCE1_ORYSJ</name>
<gene>
    <name evidence="1" type="primary">P0486F07.18</name>
</gene>
<evidence type="ECO:0000313" key="1">
    <source>
        <dbReference type="EMBL" id="BAD05324.1"/>
    </source>
</evidence>
<sequence length="189" mass="20869">MSSSRIPVLPLANSRAHMCGAAAATTPPSTHRLRCSDPSRAIVVSPCTAAAGAPSLPAEPRHRRTAFADPPELNPLHARFGAARRAARMPRRHQIRRLITEPSQDPPCRRRPLLLVVEPPPFLPCCRHYSFTSSSRSCSSSSLSRRRRRRSSLLPLLHLVEPPPSLPCHRRVAAVARGGQREGFLLRVR</sequence>
<proteinExistence type="predicted"/>
<organism evidence="1 2">
    <name type="scientific">Oryza sativa subsp. japonica</name>
    <name type="common">Rice</name>
    <dbReference type="NCBI Taxonomy" id="39947"/>
    <lineage>
        <taxon>Eukaryota</taxon>
        <taxon>Viridiplantae</taxon>
        <taxon>Streptophyta</taxon>
        <taxon>Embryophyta</taxon>
        <taxon>Tracheophyta</taxon>
        <taxon>Spermatophyta</taxon>
        <taxon>Magnoliopsida</taxon>
        <taxon>Liliopsida</taxon>
        <taxon>Poales</taxon>
        <taxon>Poaceae</taxon>
        <taxon>BOP clade</taxon>
        <taxon>Oryzoideae</taxon>
        <taxon>Oryzeae</taxon>
        <taxon>Oryzinae</taxon>
        <taxon>Oryza</taxon>
        <taxon>Oryza sativa</taxon>
    </lineage>
</organism>
<reference evidence="2" key="1">
    <citation type="journal article" date="2005" name="Nature">
        <title>The map-based sequence of the rice genome.</title>
        <authorList>
            <consortium name="International rice genome sequencing project (IRGSP)"/>
            <person name="Matsumoto T."/>
            <person name="Wu J."/>
            <person name="Kanamori H."/>
            <person name="Katayose Y."/>
            <person name="Fujisawa M."/>
            <person name="Namiki N."/>
            <person name="Mizuno H."/>
            <person name="Yamamoto K."/>
            <person name="Antonio B.A."/>
            <person name="Baba T."/>
            <person name="Sakata K."/>
            <person name="Nagamura Y."/>
            <person name="Aoki H."/>
            <person name="Arikawa K."/>
            <person name="Arita K."/>
            <person name="Bito T."/>
            <person name="Chiden Y."/>
            <person name="Fujitsuka N."/>
            <person name="Fukunaka R."/>
            <person name="Hamada M."/>
            <person name="Harada C."/>
            <person name="Hayashi A."/>
            <person name="Hijishita S."/>
            <person name="Honda M."/>
            <person name="Hosokawa S."/>
            <person name="Ichikawa Y."/>
            <person name="Idonuma A."/>
            <person name="Iijima M."/>
            <person name="Ikeda M."/>
            <person name="Ikeno M."/>
            <person name="Ito K."/>
            <person name="Ito S."/>
            <person name="Ito T."/>
            <person name="Ito Y."/>
            <person name="Ito Y."/>
            <person name="Iwabuchi A."/>
            <person name="Kamiya K."/>
            <person name="Karasawa W."/>
            <person name="Kurita K."/>
            <person name="Katagiri S."/>
            <person name="Kikuta A."/>
            <person name="Kobayashi H."/>
            <person name="Kobayashi N."/>
            <person name="Machita K."/>
            <person name="Maehara T."/>
            <person name="Masukawa M."/>
            <person name="Mizubayashi T."/>
            <person name="Mukai Y."/>
            <person name="Nagasaki H."/>
            <person name="Nagata Y."/>
            <person name="Naito S."/>
            <person name="Nakashima M."/>
            <person name="Nakama Y."/>
            <person name="Nakamichi Y."/>
            <person name="Nakamura M."/>
            <person name="Meguro A."/>
            <person name="Negishi M."/>
            <person name="Ohta I."/>
            <person name="Ohta T."/>
            <person name="Okamoto M."/>
            <person name="Ono N."/>
            <person name="Saji S."/>
            <person name="Sakaguchi M."/>
            <person name="Sakai K."/>
            <person name="Shibata M."/>
            <person name="Shimokawa T."/>
            <person name="Song J."/>
            <person name="Takazaki Y."/>
            <person name="Terasawa K."/>
            <person name="Tsugane M."/>
            <person name="Tsuji K."/>
            <person name="Ueda S."/>
            <person name="Waki K."/>
            <person name="Yamagata H."/>
            <person name="Yamamoto M."/>
            <person name="Yamamoto S."/>
            <person name="Yamane H."/>
            <person name="Yoshiki S."/>
            <person name="Yoshihara R."/>
            <person name="Yukawa K."/>
            <person name="Zhong H."/>
            <person name="Yano M."/>
            <person name="Yuan Q."/>
            <person name="Ouyang S."/>
            <person name="Liu J."/>
            <person name="Jones K.M."/>
            <person name="Gansberger K."/>
            <person name="Moffat K."/>
            <person name="Hill J."/>
            <person name="Bera J."/>
            <person name="Fadrosh D."/>
            <person name="Jin S."/>
            <person name="Johri S."/>
            <person name="Kim M."/>
            <person name="Overton L."/>
            <person name="Reardon M."/>
            <person name="Tsitrin T."/>
            <person name="Vuong H."/>
            <person name="Weaver B."/>
            <person name="Ciecko A."/>
            <person name="Tallon L."/>
            <person name="Jackson J."/>
            <person name="Pai G."/>
            <person name="Aken S.V."/>
            <person name="Utterback T."/>
            <person name="Reidmuller S."/>
            <person name="Feldblyum T."/>
            <person name="Hsiao J."/>
            <person name="Zismann V."/>
            <person name="Iobst S."/>
            <person name="de Vazeille A.R."/>
            <person name="Buell C.R."/>
            <person name="Ying K."/>
            <person name="Li Y."/>
            <person name="Lu T."/>
            <person name="Huang Y."/>
            <person name="Zhao Q."/>
            <person name="Feng Q."/>
            <person name="Zhang L."/>
            <person name="Zhu J."/>
            <person name="Weng Q."/>
            <person name="Mu J."/>
            <person name="Lu Y."/>
            <person name="Fan D."/>
            <person name="Liu Y."/>
            <person name="Guan J."/>
            <person name="Zhang Y."/>
            <person name="Yu S."/>
            <person name="Liu X."/>
            <person name="Zhang Y."/>
            <person name="Hong G."/>
            <person name="Han B."/>
            <person name="Choisne N."/>
            <person name="Demange N."/>
            <person name="Orjeda G."/>
            <person name="Samain S."/>
            <person name="Cattolico L."/>
            <person name="Pelletier E."/>
            <person name="Couloux A."/>
            <person name="Segurens B."/>
            <person name="Wincker P."/>
            <person name="D'Hont A."/>
            <person name="Scarpelli C."/>
            <person name="Weissenbach J."/>
            <person name="Salanoubat M."/>
            <person name="Quetier F."/>
            <person name="Yu Y."/>
            <person name="Kim H.R."/>
            <person name="Rambo T."/>
            <person name="Currie J."/>
            <person name="Collura K."/>
            <person name="Luo M."/>
            <person name="Yang T."/>
            <person name="Ammiraju J.S.S."/>
            <person name="Engler F."/>
            <person name="Soderlund C."/>
            <person name="Wing R.A."/>
            <person name="Palmer L.E."/>
            <person name="de la Bastide M."/>
            <person name="Spiegel L."/>
            <person name="Nascimento L."/>
            <person name="Zutavern T."/>
            <person name="O'Shaughnessy A."/>
            <person name="Dike S."/>
            <person name="Dedhia N."/>
            <person name="Preston R."/>
            <person name="Balija V."/>
            <person name="McCombie W.R."/>
            <person name="Chow T."/>
            <person name="Chen H."/>
            <person name="Chung M."/>
            <person name="Chen C."/>
            <person name="Shaw J."/>
            <person name="Wu H."/>
            <person name="Hsiao K."/>
            <person name="Chao Y."/>
            <person name="Chu M."/>
            <person name="Cheng C."/>
            <person name="Hour A."/>
            <person name="Lee P."/>
            <person name="Lin S."/>
            <person name="Lin Y."/>
            <person name="Liou J."/>
            <person name="Liu S."/>
            <person name="Hsing Y."/>
            <person name="Raghuvanshi S."/>
            <person name="Mohanty A."/>
            <person name="Bharti A.K."/>
            <person name="Gaur A."/>
            <person name="Gupta V."/>
            <person name="Kumar D."/>
            <person name="Ravi V."/>
            <person name="Vij S."/>
            <person name="Kapur A."/>
            <person name="Khurana P."/>
            <person name="Khurana P."/>
            <person name="Khurana J.P."/>
            <person name="Tyagi A.K."/>
            <person name="Gaikwad K."/>
            <person name="Singh A."/>
            <person name="Dalal V."/>
            <person name="Srivastava S."/>
            <person name="Dixit A."/>
            <person name="Pal A.K."/>
            <person name="Ghazi I.A."/>
            <person name="Yadav M."/>
            <person name="Pandit A."/>
            <person name="Bhargava A."/>
            <person name="Sureshbabu K."/>
            <person name="Batra K."/>
            <person name="Sharma T.R."/>
            <person name="Mohapatra T."/>
            <person name="Singh N.K."/>
            <person name="Messing J."/>
            <person name="Nelson A.B."/>
            <person name="Fuks G."/>
            <person name="Kavchok S."/>
            <person name="Keizer G."/>
            <person name="Linton E."/>
            <person name="Llaca V."/>
            <person name="Song R."/>
            <person name="Tanyolac B."/>
            <person name="Young S."/>
            <person name="Ho-Il K."/>
            <person name="Hahn J.H."/>
            <person name="Sangsakoo G."/>
            <person name="Vanavichit A."/>
            <person name="de Mattos Luiz.A.T."/>
            <person name="Zimmer P.D."/>
            <person name="Malone G."/>
            <person name="Dellagostin O."/>
            <person name="de Oliveira A.C."/>
            <person name="Bevan M."/>
            <person name="Bancroft I."/>
            <person name="Minx P."/>
            <person name="Cordum H."/>
            <person name="Wilson R."/>
            <person name="Cheng Z."/>
            <person name="Jin W."/>
            <person name="Jiang J."/>
            <person name="Leong S.A."/>
            <person name="Iwama H."/>
            <person name="Gojobori T."/>
            <person name="Itoh T."/>
            <person name="Niimura Y."/>
            <person name="Fujii Y."/>
            <person name="Habara T."/>
            <person name="Sakai H."/>
            <person name="Sato Y."/>
            <person name="Wilson G."/>
            <person name="Kumar K."/>
            <person name="McCouch S."/>
            <person name="Juretic N."/>
            <person name="Hoen D."/>
            <person name="Wright S."/>
            <person name="Bruskiewich R."/>
            <person name="Bureau T."/>
            <person name="Miyao A."/>
            <person name="Hirochika H."/>
            <person name="Nishikawa T."/>
            <person name="Kadowaki K."/>
            <person name="Sugiura M."/>
            <person name="Burr B."/>
            <person name="Sasaki T."/>
        </authorList>
    </citation>
    <scope>NUCLEOTIDE SEQUENCE [LARGE SCALE GENOMIC DNA]</scope>
    <source>
        <strain evidence="2">cv. Nipponbare</strain>
    </source>
</reference>
<dbReference type="Proteomes" id="UP000000763">
    <property type="component" value="Chromosome 8"/>
</dbReference>
<evidence type="ECO:0000313" key="2">
    <source>
        <dbReference type="Proteomes" id="UP000000763"/>
    </source>
</evidence>
<dbReference type="EMBL" id="AP004565">
    <property type="protein sequence ID" value="BAD05324.1"/>
    <property type="molecule type" value="Genomic_DNA"/>
</dbReference>